<dbReference type="GO" id="GO:0016740">
    <property type="term" value="F:transferase activity"/>
    <property type="evidence" value="ECO:0007669"/>
    <property type="project" value="UniProtKB-ARBA"/>
</dbReference>
<reference evidence="10" key="1">
    <citation type="submission" date="2018-12" db="EMBL/GenBank/DDBJ databases">
        <title>A new species of lactobacillus.</title>
        <authorList>
            <person name="Jian Y."/>
            <person name="Xin L."/>
            <person name="Hong Z.J."/>
            <person name="Ming L.Z."/>
            <person name="Hong X.Z."/>
        </authorList>
    </citation>
    <scope>NUCLEOTIDE SEQUENCE [LARGE SCALE GENOMIC DNA]</scope>
    <source>
        <strain evidence="10">HSLZ-75</strain>
    </source>
</reference>
<dbReference type="RefSeq" id="WP_133441635.1">
    <property type="nucleotide sequence ID" value="NZ_CP034726.1"/>
</dbReference>
<dbReference type="PANTHER" id="PTHR22594:SF34">
    <property type="entry name" value="ASPARAGINE--TRNA LIGASE, MITOCHONDRIAL-RELATED"/>
    <property type="match status" value="1"/>
</dbReference>
<organism evidence="9 10">
    <name type="scientific">Acetilactobacillus jinshanensis</name>
    <dbReference type="NCBI Taxonomy" id="1720083"/>
    <lineage>
        <taxon>Bacteria</taxon>
        <taxon>Bacillati</taxon>
        <taxon>Bacillota</taxon>
        <taxon>Bacilli</taxon>
        <taxon>Lactobacillales</taxon>
        <taxon>Lactobacillaceae</taxon>
        <taxon>Acetilactobacillus</taxon>
    </lineage>
</organism>
<gene>
    <name evidence="7" type="primary">asnS</name>
    <name evidence="9" type="ORF">ELX58_02720</name>
</gene>
<dbReference type="PROSITE" id="PS50862">
    <property type="entry name" value="AA_TRNA_LIGASE_II"/>
    <property type="match status" value="1"/>
</dbReference>
<name>A0A4P6ZK93_9LACO</name>
<dbReference type="InterPro" id="IPR006195">
    <property type="entry name" value="aa-tRNA-synth_II"/>
</dbReference>
<dbReference type="OrthoDB" id="9762036at2"/>
<evidence type="ECO:0000256" key="7">
    <source>
        <dbReference type="HAMAP-Rule" id="MF_00534"/>
    </source>
</evidence>
<dbReference type="InterPro" id="IPR004365">
    <property type="entry name" value="NA-bd_OB_tRNA"/>
</dbReference>
<dbReference type="InterPro" id="IPR045864">
    <property type="entry name" value="aa-tRNA-synth_II/BPL/LPL"/>
</dbReference>
<dbReference type="NCBIfam" id="NF003037">
    <property type="entry name" value="PRK03932.1"/>
    <property type="match status" value="1"/>
</dbReference>
<keyword evidence="3 7" id="KW-0547">Nucleotide-binding</keyword>
<dbReference type="Proteomes" id="UP000294321">
    <property type="component" value="Chromosome"/>
</dbReference>
<keyword evidence="10" id="KW-1185">Reference proteome</keyword>
<dbReference type="InterPro" id="IPR002312">
    <property type="entry name" value="Asp/Asn-tRNA-synth_IIb"/>
</dbReference>
<protein>
    <recommendedName>
        <fullName evidence="7">Asparagine--tRNA ligase</fullName>
        <ecNumber evidence="7">6.1.1.22</ecNumber>
    </recommendedName>
    <alternativeName>
        <fullName evidence="7">Asparaginyl-tRNA synthetase</fullName>
        <shortName evidence="7">AsnRS</shortName>
    </alternativeName>
</protein>
<dbReference type="GO" id="GO:0140096">
    <property type="term" value="F:catalytic activity, acting on a protein"/>
    <property type="evidence" value="ECO:0007669"/>
    <property type="project" value="UniProtKB-ARBA"/>
</dbReference>
<accession>A0A4P6ZK93</accession>
<dbReference type="Pfam" id="PF01336">
    <property type="entry name" value="tRNA_anti-codon"/>
    <property type="match status" value="1"/>
</dbReference>
<dbReference type="GO" id="GO:0005524">
    <property type="term" value="F:ATP binding"/>
    <property type="evidence" value="ECO:0007669"/>
    <property type="project" value="UniProtKB-UniRule"/>
</dbReference>
<comment type="subcellular location">
    <subcellularLocation>
        <location evidence="7">Cytoplasm</location>
    </subcellularLocation>
</comment>
<keyword evidence="5 7" id="KW-0648">Protein biosynthesis</keyword>
<dbReference type="GO" id="GO:0004816">
    <property type="term" value="F:asparagine-tRNA ligase activity"/>
    <property type="evidence" value="ECO:0007669"/>
    <property type="project" value="UniProtKB-UniRule"/>
</dbReference>
<comment type="catalytic activity">
    <reaction evidence="7">
        <text>tRNA(Asn) + L-asparagine + ATP = L-asparaginyl-tRNA(Asn) + AMP + diphosphate + H(+)</text>
        <dbReference type="Rhea" id="RHEA:11180"/>
        <dbReference type="Rhea" id="RHEA-COMP:9659"/>
        <dbReference type="Rhea" id="RHEA-COMP:9674"/>
        <dbReference type="ChEBI" id="CHEBI:15378"/>
        <dbReference type="ChEBI" id="CHEBI:30616"/>
        <dbReference type="ChEBI" id="CHEBI:33019"/>
        <dbReference type="ChEBI" id="CHEBI:58048"/>
        <dbReference type="ChEBI" id="CHEBI:78442"/>
        <dbReference type="ChEBI" id="CHEBI:78515"/>
        <dbReference type="ChEBI" id="CHEBI:456215"/>
        <dbReference type="EC" id="6.1.1.22"/>
    </reaction>
</comment>
<dbReference type="EC" id="6.1.1.22" evidence="7"/>
<dbReference type="AlphaFoldDB" id="A0A4P6ZK93"/>
<proteinExistence type="inferred from homology"/>
<evidence type="ECO:0000256" key="3">
    <source>
        <dbReference type="ARBA" id="ARBA00022741"/>
    </source>
</evidence>
<sequence>MERICIADSKEHVGEEVKIGCWLTNKRGSGKIAFLQLRDGTAFFQGIVKKNKVDPKIFDLAEHLRQESSFWVIGTIDADKRSPFGYEIQVEDIKMIDKSHDYPISHEKYNINYLLDHRHLWIRHKEPWAILRIRDEAKRATYRFFHKHGFVQFDAPIFTANAPENTTDLFHCEYFGEDAYLSQSGQLYEEAGAAAFGKVYSFGPTFRESKSKTRRHLSEFWMIEPEMAFCHQDESLKVQEDYIAYMIKSILDHCQYELKLLGRPLDDLKACTKTPYPRISYDDAIKLFHKNGLHIKWGEPFGSPEETCIGENFKKPCFVCNYPKSAKPFYMKPDPDDDRKVICADCIAPQGYGEIIGGSERSTNYDYLLKKIKESGQDPKMYDWYLDLRKYGSVPHSGFGLGLERFLAWITHQNHIRQCIPFPRLMNRLNP</sequence>
<dbReference type="InterPro" id="IPR012340">
    <property type="entry name" value="NA-bd_OB-fold"/>
</dbReference>
<dbReference type="PANTHER" id="PTHR22594">
    <property type="entry name" value="ASPARTYL/LYSYL-TRNA SYNTHETASE"/>
    <property type="match status" value="1"/>
</dbReference>
<evidence type="ECO:0000256" key="5">
    <source>
        <dbReference type="ARBA" id="ARBA00022917"/>
    </source>
</evidence>
<dbReference type="HAMAP" id="MF_00534">
    <property type="entry name" value="Asn_tRNA_synth"/>
    <property type="match status" value="1"/>
</dbReference>
<dbReference type="CDD" id="cd04323">
    <property type="entry name" value="AsnRS_cyto_like_N"/>
    <property type="match status" value="1"/>
</dbReference>
<dbReference type="GO" id="GO:0003676">
    <property type="term" value="F:nucleic acid binding"/>
    <property type="evidence" value="ECO:0007669"/>
    <property type="project" value="InterPro"/>
</dbReference>
<evidence type="ECO:0000256" key="4">
    <source>
        <dbReference type="ARBA" id="ARBA00022840"/>
    </source>
</evidence>
<dbReference type="Gene3D" id="3.30.930.10">
    <property type="entry name" value="Bira Bifunctional Protein, Domain 2"/>
    <property type="match status" value="1"/>
</dbReference>
<evidence type="ECO:0000313" key="9">
    <source>
        <dbReference type="EMBL" id="QBP18078.1"/>
    </source>
</evidence>
<dbReference type="Gene3D" id="2.40.50.140">
    <property type="entry name" value="Nucleic acid-binding proteins"/>
    <property type="match status" value="1"/>
</dbReference>
<dbReference type="PRINTS" id="PR01042">
    <property type="entry name" value="TRNASYNTHASP"/>
</dbReference>
<dbReference type="Pfam" id="PF00152">
    <property type="entry name" value="tRNA-synt_2"/>
    <property type="match status" value="1"/>
</dbReference>
<comment type="similarity">
    <text evidence="1 7">Belongs to the class-II aminoacyl-tRNA synthetase family.</text>
</comment>
<keyword evidence="2 7" id="KW-0436">Ligase</keyword>
<evidence type="ECO:0000259" key="8">
    <source>
        <dbReference type="PROSITE" id="PS50862"/>
    </source>
</evidence>
<keyword evidence="7" id="KW-0963">Cytoplasm</keyword>
<dbReference type="SUPFAM" id="SSF50249">
    <property type="entry name" value="Nucleic acid-binding proteins"/>
    <property type="match status" value="1"/>
</dbReference>
<dbReference type="EMBL" id="CP034726">
    <property type="protein sequence ID" value="QBP18078.1"/>
    <property type="molecule type" value="Genomic_DNA"/>
</dbReference>
<dbReference type="GO" id="GO:0006421">
    <property type="term" value="P:asparaginyl-tRNA aminoacylation"/>
    <property type="evidence" value="ECO:0007669"/>
    <property type="project" value="UniProtKB-UniRule"/>
</dbReference>
<dbReference type="GO" id="GO:0005737">
    <property type="term" value="C:cytoplasm"/>
    <property type="evidence" value="ECO:0007669"/>
    <property type="project" value="UniProtKB-SubCell"/>
</dbReference>
<feature type="domain" description="Aminoacyl-transfer RNA synthetases class-II family profile" evidence="8">
    <location>
        <begin position="131"/>
        <end position="431"/>
    </location>
</feature>
<dbReference type="CDD" id="cd00776">
    <property type="entry name" value="AsxRS_core"/>
    <property type="match status" value="1"/>
</dbReference>
<dbReference type="InterPro" id="IPR004364">
    <property type="entry name" value="Aa-tRNA-synt_II"/>
</dbReference>
<keyword evidence="4 7" id="KW-0067">ATP-binding</keyword>
<evidence type="ECO:0000313" key="10">
    <source>
        <dbReference type="Proteomes" id="UP000294321"/>
    </source>
</evidence>
<dbReference type="KEGG" id="lji:ELX58_02720"/>
<keyword evidence="6 7" id="KW-0030">Aminoacyl-tRNA synthetase</keyword>
<dbReference type="InterPro" id="IPR004522">
    <property type="entry name" value="Asn-tRNA-ligase"/>
</dbReference>
<comment type="subunit">
    <text evidence="7">Homodimer.</text>
</comment>
<evidence type="ECO:0000256" key="2">
    <source>
        <dbReference type="ARBA" id="ARBA00022598"/>
    </source>
</evidence>
<evidence type="ECO:0000256" key="6">
    <source>
        <dbReference type="ARBA" id="ARBA00023146"/>
    </source>
</evidence>
<evidence type="ECO:0000256" key="1">
    <source>
        <dbReference type="ARBA" id="ARBA00008226"/>
    </source>
</evidence>
<dbReference type="NCBIfam" id="TIGR00457">
    <property type="entry name" value="asnS"/>
    <property type="match status" value="1"/>
</dbReference>
<dbReference type="SUPFAM" id="SSF55681">
    <property type="entry name" value="Class II aaRS and biotin synthetases"/>
    <property type="match status" value="1"/>
</dbReference>